<protein>
    <recommendedName>
        <fullName evidence="5">DUF1778 domain-containing protein</fullName>
    </recommendedName>
</protein>
<dbReference type="PANTHER" id="PTHR35401">
    <property type="entry name" value="COPG FAMILY HELIX-TURN-HELIX PROTEIN-RELATED-RELATED"/>
    <property type="match status" value="1"/>
</dbReference>
<organism evidence="3 4">
    <name type="scientific">Pseudoalteromonas haloplanktis</name>
    <name type="common">Alteromonas haloplanktis</name>
    <dbReference type="NCBI Taxonomy" id="228"/>
    <lineage>
        <taxon>Bacteria</taxon>
        <taxon>Pseudomonadati</taxon>
        <taxon>Pseudomonadota</taxon>
        <taxon>Gammaproteobacteria</taxon>
        <taxon>Alteromonadales</taxon>
        <taxon>Pseudoalteromonadaceae</taxon>
        <taxon>Pseudoalteromonas</taxon>
    </lineage>
</organism>
<dbReference type="Gene3D" id="1.20.5.780">
    <property type="entry name" value="Single helix bin"/>
    <property type="match status" value="1"/>
</dbReference>
<keyword evidence="4" id="KW-1185">Reference proteome</keyword>
<dbReference type="AlphaFoldDB" id="A0A9W4QUS8"/>
<comment type="similarity">
    <text evidence="2">Belongs to the TacA antitoxin family.</text>
</comment>
<reference evidence="3" key="1">
    <citation type="submission" date="2022-07" db="EMBL/GenBank/DDBJ databases">
        <authorList>
            <person name="Criscuolo A."/>
        </authorList>
    </citation>
    <scope>NUCLEOTIDE SEQUENCE</scope>
    <source>
        <strain evidence="3">CIP103197</strain>
    </source>
</reference>
<evidence type="ECO:0000256" key="2">
    <source>
        <dbReference type="ARBA" id="ARBA00049988"/>
    </source>
</evidence>
<evidence type="ECO:0000313" key="4">
    <source>
        <dbReference type="Proteomes" id="UP001152447"/>
    </source>
</evidence>
<comment type="caution">
    <text evidence="3">The sequence shown here is derived from an EMBL/GenBank/DDBJ whole genome shotgun (WGS) entry which is preliminary data.</text>
</comment>
<gene>
    <name evidence="3" type="ORF">PSEHALCIP103_00946</name>
</gene>
<dbReference type="EMBL" id="CAMAPB010000009">
    <property type="protein sequence ID" value="CAH9054031.1"/>
    <property type="molecule type" value="Genomic_DNA"/>
</dbReference>
<keyword evidence="1" id="KW-1277">Toxin-antitoxin system</keyword>
<dbReference type="GO" id="GO:0006355">
    <property type="term" value="P:regulation of DNA-templated transcription"/>
    <property type="evidence" value="ECO:0007669"/>
    <property type="project" value="InterPro"/>
</dbReference>
<dbReference type="InterPro" id="IPR010985">
    <property type="entry name" value="Ribbon_hlx_hlx"/>
</dbReference>
<dbReference type="Pfam" id="PF08681">
    <property type="entry name" value="TacA1"/>
    <property type="match status" value="1"/>
</dbReference>
<evidence type="ECO:0008006" key="5">
    <source>
        <dbReference type="Google" id="ProtNLM"/>
    </source>
</evidence>
<name>A0A9W4QUS8_PSEHA</name>
<sequence length="101" mass="11018">MSTFTNETDSNKSARLDLKTNHELKSMLEDAAVFSGTSLTGFILAAAADKAREVMNHHNNTVLSSAAWAKLNAVIENSSREVTPGMKALFKKERRPNGDPI</sequence>
<accession>A0A9W4QUS8</accession>
<dbReference type="PANTHER" id="PTHR35401:SF2">
    <property type="entry name" value="ABC-TYPE TRANSPORT SYSTEM"/>
    <property type="match status" value="1"/>
</dbReference>
<evidence type="ECO:0000313" key="3">
    <source>
        <dbReference type="EMBL" id="CAH9054031.1"/>
    </source>
</evidence>
<evidence type="ECO:0000256" key="1">
    <source>
        <dbReference type="ARBA" id="ARBA00022649"/>
    </source>
</evidence>
<dbReference type="SUPFAM" id="SSF47598">
    <property type="entry name" value="Ribbon-helix-helix"/>
    <property type="match status" value="1"/>
</dbReference>
<dbReference type="InterPro" id="IPR014795">
    <property type="entry name" value="TacA_1-like"/>
</dbReference>
<dbReference type="Proteomes" id="UP001152447">
    <property type="component" value="Unassembled WGS sequence"/>
</dbReference>
<dbReference type="RefSeq" id="WP_262976259.1">
    <property type="nucleotide sequence ID" value="NZ_CAMAPB010000009.1"/>
</dbReference>
<proteinExistence type="inferred from homology"/>